<dbReference type="AlphaFoldDB" id="A0BTH2"/>
<dbReference type="EMBL" id="CT868016">
    <property type="protein sequence ID" value="CAK61839.1"/>
    <property type="molecule type" value="Genomic_DNA"/>
</dbReference>
<dbReference type="HOGENOM" id="CLU_1690144_0_0_1"/>
<evidence type="ECO:0000313" key="1">
    <source>
        <dbReference type="EMBL" id="CAK61839.1"/>
    </source>
</evidence>
<dbReference type="KEGG" id="ptm:GSPATT00032071001"/>
<organism evidence="1 2">
    <name type="scientific">Paramecium tetraurelia</name>
    <dbReference type="NCBI Taxonomy" id="5888"/>
    <lineage>
        <taxon>Eukaryota</taxon>
        <taxon>Sar</taxon>
        <taxon>Alveolata</taxon>
        <taxon>Ciliophora</taxon>
        <taxon>Intramacronucleata</taxon>
        <taxon>Oligohymenophorea</taxon>
        <taxon>Peniculida</taxon>
        <taxon>Parameciidae</taxon>
        <taxon>Paramecium</taxon>
    </lineage>
</organism>
<gene>
    <name evidence="1" type="ORF">GSPATT00032071001</name>
</gene>
<evidence type="ECO:0000313" key="2">
    <source>
        <dbReference type="Proteomes" id="UP000000600"/>
    </source>
</evidence>
<proteinExistence type="predicted"/>
<sequence length="153" mass="18125">MFQSFNLTRKLQINNESTLYCETPRAIFRSERNIIVPSLFQKLKLKPIQDFQVQTQTNNNSIKSSLKNSNLFTQRDQEDLLNKQRLRHNKKQVSFSDKLLIIQPNKGVIIRERIPELSEQVKVIRTRKRKNCILIHSQIRTLQTCQSTFIDQL</sequence>
<protein>
    <submittedName>
        <fullName evidence="1">Uncharacterized protein</fullName>
    </submittedName>
</protein>
<dbReference type="GeneID" id="5015021"/>
<dbReference type="Proteomes" id="UP000000600">
    <property type="component" value="Unassembled WGS sequence"/>
</dbReference>
<reference evidence="1 2" key="1">
    <citation type="journal article" date="2006" name="Nature">
        <title>Global trends of whole-genome duplications revealed by the ciliate Paramecium tetraurelia.</title>
        <authorList>
            <consortium name="Genoscope"/>
            <person name="Aury J.-M."/>
            <person name="Jaillon O."/>
            <person name="Duret L."/>
            <person name="Noel B."/>
            <person name="Jubin C."/>
            <person name="Porcel B.M."/>
            <person name="Segurens B."/>
            <person name="Daubin V."/>
            <person name="Anthouard V."/>
            <person name="Aiach N."/>
            <person name="Arnaiz O."/>
            <person name="Billaut A."/>
            <person name="Beisson J."/>
            <person name="Blanc I."/>
            <person name="Bouhouche K."/>
            <person name="Camara F."/>
            <person name="Duharcourt S."/>
            <person name="Guigo R."/>
            <person name="Gogendeau D."/>
            <person name="Katinka M."/>
            <person name="Keller A.-M."/>
            <person name="Kissmehl R."/>
            <person name="Klotz C."/>
            <person name="Koll F."/>
            <person name="Le Moue A."/>
            <person name="Lepere C."/>
            <person name="Malinsky S."/>
            <person name="Nowacki M."/>
            <person name="Nowak J.K."/>
            <person name="Plattner H."/>
            <person name="Poulain J."/>
            <person name="Ruiz F."/>
            <person name="Serrano V."/>
            <person name="Zagulski M."/>
            <person name="Dessen P."/>
            <person name="Betermier M."/>
            <person name="Weissenbach J."/>
            <person name="Scarpelli C."/>
            <person name="Schachter V."/>
            <person name="Sperling L."/>
            <person name="Meyer E."/>
            <person name="Cohen J."/>
            <person name="Wincker P."/>
        </authorList>
    </citation>
    <scope>NUCLEOTIDE SEQUENCE [LARGE SCALE GENOMIC DNA]</scope>
    <source>
        <strain evidence="1 2">Stock d4-2</strain>
    </source>
</reference>
<name>A0BTH2_PARTE</name>
<accession>A0BTH2</accession>
<dbReference type="RefSeq" id="XP_001429237.1">
    <property type="nucleotide sequence ID" value="XM_001429200.1"/>
</dbReference>
<dbReference type="InParanoid" id="A0BTH2"/>
<keyword evidence="2" id="KW-1185">Reference proteome</keyword>